<reference evidence="2" key="1">
    <citation type="journal article" date="2014" name="Nat. Commun.">
        <title>The rainbow trout genome provides novel insights into evolution after whole-genome duplication in vertebrates.</title>
        <authorList>
            <person name="Berthelot C."/>
            <person name="Brunet F."/>
            <person name="Chalopin D."/>
            <person name="Juanchich A."/>
            <person name="Bernard M."/>
            <person name="Noel B."/>
            <person name="Bento P."/>
            <person name="Da Silva C."/>
            <person name="Labadie K."/>
            <person name="Alberti A."/>
            <person name="Aury J.M."/>
            <person name="Louis A."/>
            <person name="Dehais P."/>
            <person name="Bardou P."/>
            <person name="Montfort J."/>
            <person name="Klopp C."/>
            <person name="Cabau C."/>
            <person name="Gaspin C."/>
            <person name="Thorgaard G.H."/>
            <person name="Boussaha M."/>
            <person name="Quillet E."/>
            <person name="Guyomard R."/>
            <person name="Galiana D."/>
            <person name="Bobe J."/>
            <person name="Volff J.N."/>
            <person name="Genet C."/>
            <person name="Wincker P."/>
            <person name="Jaillon O."/>
            <person name="Roest Crollius H."/>
            <person name="Guiguen Y."/>
        </authorList>
    </citation>
    <scope>NUCLEOTIDE SEQUENCE [LARGE SCALE GENOMIC DNA]</scope>
</reference>
<dbReference type="InterPro" id="IPR003961">
    <property type="entry name" value="FN3_dom"/>
</dbReference>
<evidence type="ECO:0000259" key="1">
    <source>
        <dbReference type="PROSITE" id="PS50853"/>
    </source>
</evidence>
<dbReference type="InterPro" id="IPR036116">
    <property type="entry name" value="FN3_sf"/>
</dbReference>
<evidence type="ECO:0000313" key="3">
    <source>
        <dbReference type="Proteomes" id="UP000193380"/>
    </source>
</evidence>
<name>A0A060XZ58_ONCMY</name>
<feature type="domain" description="Fibronectin type-III" evidence="1">
    <location>
        <begin position="161"/>
        <end position="247"/>
    </location>
</feature>
<proteinExistence type="predicted"/>
<dbReference type="Pfam" id="PF00041">
    <property type="entry name" value="fn3"/>
    <property type="match status" value="1"/>
</dbReference>
<dbReference type="PROSITE" id="PS50853">
    <property type="entry name" value="FN3"/>
    <property type="match status" value="1"/>
</dbReference>
<dbReference type="PaxDb" id="8022-A0A060XZ58"/>
<dbReference type="EMBL" id="FR905974">
    <property type="protein sequence ID" value="CDQ82434.1"/>
    <property type="molecule type" value="Genomic_DNA"/>
</dbReference>
<dbReference type="STRING" id="8022.A0A060XZ58"/>
<dbReference type="Gene3D" id="2.60.40.10">
    <property type="entry name" value="Immunoglobulins"/>
    <property type="match status" value="1"/>
</dbReference>
<dbReference type="AlphaFoldDB" id="A0A060XZ58"/>
<evidence type="ECO:0000313" key="2">
    <source>
        <dbReference type="EMBL" id="CDQ82434.1"/>
    </source>
</evidence>
<dbReference type="CDD" id="cd00063">
    <property type="entry name" value="FN3"/>
    <property type="match status" value="1"/>
</dbReference>
<sequence length="283" mass="31168">MHNHQTDCALSSLWGTWFDNFTGSSVKKGSPKTFILSSTQLQSKDRTIDSECFNPVVLDDAFQVVNVVSNIPLHMLFKHIRYIISKKVLILFPSTLNSPTILGTPCTNFKGVVTQIDSTDQVDSNCSLSTGNASVPSNLTTVNVLNKNPNVNCCCTTMPEVIMNLTASEITTSSVFLNWTEPLGNRSSYRVEWTDGKTSGSQNTPETSFNVTALTAGVQYLFTVTAVAGDNTTVGQSKTVSKYTSKYFRVGLFQCHRYYSALVKYSAPLNFATFCHISSFKHK</sequence>
<dbReference type="SMART" id="SM00060">
    <property type="entry name" value="FN3"/>
    <property type="match status" value="1"/>
</dbReference>
<gene>
    <name evidence="2" type="ORF">GSONMT00046870001</name>
</gene>
<organism evidence="2 3">
    <name type="scientific">Oncorhynchus mykiss</name>
    <name type="common">Rainbow trout</name>
    <name type="synonym">Salmo gairdneri</name>
    <dbReference type="NCBI Taxonomy" id="8022"/>
    <lineage>
        <taxon>Eukaryota</taxon>
        <taxon>Metazoa</taxon>
        <taxon>Chordata</taxon>
        <taxon>Craniata</taxon>
        <taxon>Vertebrata</taxon>
        <taxon>Euteleostomi</taxon>
        <taxon>Actinopterygii</taxon>
        <taxon>Neopterygii</taxon>
        <taxon>Teleostei</taxon>
        <taxon>Protacanthopterygii</taxon>
        <taxon>Salmoniformes</taxon>
        <taxon>Salmonidae</taxon>
        <taxon>Salmoninae</taxon>
        <taxon>Oncorhynchus</taxon>
    </lineage>
</organism>
<dbReference type="Proteomes" id="UP000193380">
    <property type="component" value="Unassembled WGS sequence"/>
</dbReference>
<accession>A0A060XZ58</accession>
<dbReference type="InterPro" id="IPR013783">
    <property type="entry name" value="Ig-like_fold"/>
</dbReference>
<protein>
    <recommendedName>
        <fullName evidence="1">Fibronectin type-III domain-containing protein</fullName>
    </recommendedName>
</protein>
<feature type="non-terminal residue" evidence="2">
    <location>
        <position position="283"/>
    </location>
</feature>
<reference evidence="2" key="2">
    <citation type="submission" date="2014-03" db="EMBL/GenBank/DDBJ databases">
        <authorList>
            <person name="Genoscope - CEA"/>
        </authorList>
    </citation>
    <scope>NUCLEOTIDE SEQUENCE</scope>
</reference>
<dbReference type="SUPFAM" id="SSF49265">
    <property type="entry name" value="Fibronectin type III"/>
    <property type="match status" value="1"/>
</dbReference>